<keyword evidence="2" id="KW-1185">Reference proteome</keyword>
<comment type="caution">
    <text evidence="1">The sequence shown here is derived from an EMBL/GenBank/DDBJ whole genome shotgun (WGS) entry which is preliminary data.</text>
</comment>
<name>A0A9J5W3N7_SOLCO</name>
<organism evidence="1 2">
    <name type="scientific">Solanum commersonii</name>
    <name type="common">Commerson's wild potato</name>
    <name type="synonym">Commerson's nightshade</name>
    <dbReference type="NCBI Taxonomy" id="4109"/>
    <lineage>
        <taxon>Eukaryota</taxon>
        <taxon>Viridiplantae</taxon>
        <taxon>Streptophyta</taxon>
        <taxon>Embryophyta</taxon>
        <taxon>Tracheophyta</taxon>
        <taxon>Spermatophyta</taxon>
        <taxon>Magnoliopsida</taxon>
        <taxon>eudicotyledons</taxon>
        <taxon>Gunneridae</taxon>
        <taxon>Pentapetalae</taxon>
        <taxon>asterids</taxon>
        <taxon>lamiids</taxon>
        <taxon>Solanales</taxon>
        <taxon>Solanaceae</taxon>
        <taxon>Solanoideae</taxon>
        <taxon>Solaneae</taxon>
        <taxon>Solanum</taxon>
    </lineage>
</organism>
<dbReference type="EMBL" id="JACXVP010000012">
    <property type="protein sequence ID" value="KAG5570098.1"/>
    <property type="molecule type" value="Genomic_DNA"/>
</dbReference>
<dbReference type="Proteomes" id="UP000824120">
    <property type="component" value="Chromosome 12"/>
</dbReference>
<protein>
    <submittedName>
        <fullName evidence="1">Uncharacterized protein</fullName>
    </submittedName>
</protein>
<evidence type="ECO:0000313" key="1">
    <source>
        <dbReference type="EMBL" id="KAG5570098.1"/>
    </source>
</evidence>
<accession>A0A9J5W3N7</accession>
<reference evidence="1 2" key="1">
    <citation type="submission" date="2020-09" db="EMBL/GenBank/DDBJ databases">
        <title>De no assembly of potato wild relative species, Solanum commersonii.</title>
        <authorList>
            <person name="Cho K."/>
        </authorList>
    </citation>
    <scope>NUCLEOTIDE SEQUENCE [LARGE SCALE GENOMIC DNA]</scope>
    <source>
        <strain evidence="1">LZ3.2</strain>
        <tissue evidence="1">Leaf</tissue>
    </source>
</reference>
<proteinExistence type="predicted"/>
<dbReference type="AlphaFoldDB" id="A0A9J5W3N7"/>
<sequence length="63" mass="7110">MKAHLWMAFNSASTIMNEYGRLNWNFIIRNDADKVVVSCTNASPNEIVSTLVNIYNESFEAPA</sequence>
<evidence type="ECO:0000313" key="2">
    <source>
        <dbReference type="Proteomes" id="UP000824120"/>
    </source>
</evidence>
<gene>
    <name evidence="1" type="ORF">H5410_059864</name>
</gene>